<feature type="region of interest" description="Disordered" evidence="1">
    <location>
        <begin position="364"/>
        <end position="400"/>
    </location>
</feature>
<feature type="compositionally biased region" description="Basic and acidic residues" evidence="1">
    <location>
        <begin position="541"/>
        <end position="551"/>
    </location>
</feature>
<protein>
    <submittedName>
        <fullName evidence="2">Uncharacterized protein</fullName>
    </submittedName>
</protein>
<comment type="caution">
    <text evidence="2">The sequence shown here is derived from an EMBL/GenBank/DDBJ whole genome shotgun (WGS) entry which is preliminary data.</text>
</comment>
<feature type="compositionally biased region" description="Low complexity" evidence="1">
    <location>
        <begin position="387"/>
        <end position="397"/>
    </location>
</feature>
<dbReference type="EMBL" id="MLJW01002872">
    <property type="protein sequence ID" value="OIQ73430.1"/>
    <property type="molecule type" value="Genomic_DNA"/>
</dbReference>
<proteinExistence type="predicted"/>
<organism evidence="2">
    <name type="scientific">mine drainage metagenome</name>
    <dbReference type="NCBI Taxonomy" id="410659"/>
    <lineage>
        <taxon>unclassified sequences</taxon>
        <taxon>metagenomes</taxon>
        <taxon>ecological metagenomes</taxon>
    </lineage>
</organism>
<evidence type="ECO:0000256" key="1">
    <source>
        <dbReference type="SAM" id="MobiDB-lite"/>
    </source>
</evidence>
<name>A0A1J5PPC3_9ZZZZ</name>
<dbReference type="AlphaFoldDB" id="A0A1J5PPC3"/>
<evidence type="ECO:0000313" key="2">
    <source>
        <dbReference type="EMBL" id="OIQ73430.1"/>
    </source>
</evidence>
<gene>
    <name evidence="2" type="ORF">GALL_449320</name>
</gene>
<feature type="compositionally biased region" description="Basic and acidic residues" evidence="1">
    <location>
        <begin position="497"/>
        <end position="516"/>
    </location>
</feature>
<feature type="region of interest" description="Disordered" evidence="1">
    <location>
        <begin position="479"/>
        <end position="516"/>
    </location>
</feature>
<sequence length="582" mass="65522">MGILGNPVLHIGAVLDARKSSGQGGQPTLAQPAFQLVAIQVVRARIAATEVKVHRPCAHIAADEARKRPDPRPRTDQDHRRFAARGAEIRVRLDEGRDLVARLKAVQEAGTLAPRMFAHTNLQEPVAGRGRQRIEPRHVAVRRQDAHQVTGIKARQTVAVSDPLPQGLRSFRRHETQHGRRCLHFVAVIDSLDQFQQTGARRFGLVQQGQIYAQTLAHITAPACKLLHRLTVNGVVGQHRIPQLGIQRLCHIIAELAELGELTVAKSQQSHREVRRMRDLFQTRHERLGRGRCRAIAVGRGQYEHPFGMRVMLAQAIHRPGMHPLPSRRQRVMQGACETPSGVAIAAHKDDRIRRMCRMVMRKARQRAAATPPDHRAGCRHDRRAQRSQAQQQPQRPETLAGVQHVNRLINLAHQAVRQPAKHLAGGLIDKPLPGRGADRKDIRRVGRKGQIAQVRQWNRLQCIKLRDWQRRAAIHRRRKRRLRVKPVGNHLQVGHRHPESGEGRQKQAKDGKASHLDVQPLRCGATCAGKHLTPAAHTLRQHERARDAKRDHRKGGKARDPPARIAHKQRPVQVGHPDDKA</sequence>
<reference evidence="2" key="1">
    <citation type="submission" date="2016-10" db="EMBL/GenBank/DDBJ databases">
        <title>Sequence of Gallionella enrichment culture.</title>
        <authorList>
            <person name="Poehlein A."/>
            <person name="Muehling M."/>
            <person name="Daniel R."/>
        </authorList>
    </citation>
    <scope>NUCLEOTIDE SEQUENCE</scope>
</reference>
<feature type="region of interest" description="Disordered" evidence="1">
    <location>
        <begin position="535"/>
        <end position="582"/>
    </location>
</feature>
<accession>A0A1J5PPC3</accession>